<dbReference type="Proteomes" id="UP000233469">
    <property type="component" value="Unassembled WGS sequence"/>
</dbReference>
<proteinExistence type="predicted"/>
<protein>
    <submittedName>
        <fullName evidence="1">Uncharacterized protein</fullName>
    </submittedName>
</protein>
<reference evidence="1 2" key="1">
    <citation type="submission" date="2016-04" db="EMBL/GenBank/DDBJ databases">
        <title>Genome analyses suggest a sexual origin of heterokaryosis in a supposedly ancient asexual fungus.</title>
        <authorList>
            <person name="Ropars J."/>
            <person name="Sedzielewska K."/>
            <person name="Noel J."/>
            <person name="Charron P."/>
            <person name="Farinelli L."/>
            <person name="Marton T."/>
            <person name="Kruger M."/>
            <person name="Pelin A."/>
            <person name="Brachmann A."/>
            <person name="Corradi N."/>
        </authorList>
    </citation>
    <scope>NUCLEOTIDE SEQUENCE [LARGE SCALE GENOMIC DNA]</scope>
    <source>
        <strain evidence="1 2">C2</strain>
    </source>
</reference>
<name>A0A2N1M698_9GLOM</name>
<reference evidence="1 2" key="2">
    <citation type="submission" date="2017-10" db="EMBL/GenBank/DDBJ databases">
        <title>Extensive intraspecific genome diversity in a model arbuscular mycorrhizal fungus.</title>
        <authorList>
            <person name="Chen E.C.H."/>
            <person name="Morin E."/>
            <person name="Baudet D."/>
            <person name="Noel J."/>
            <person name="Ndikumana S."/>
            <person name="Charron P."/>
            <person name="St-Onge C."/>
            <person name="Giorgi J."/>
            <person name="Grigoriev I.V."/>
            <person name="Roux C."/>
            <person name="Martin F.M."/>
            <person name="Corradi N."/>
        </authorList>
    </citation>
    <scope>NUCLEOTIDE SEQUENCE [LARGE SCALE GENOMIC DNA]</scope>
    <source>
        <strain evidence="1 2">C2</strain>
    </source>
</reference>
<comment type="caution">
    <text evidence="1">The sequence shown here is derived from an EMBL/GenBank/DDBJ whole genome shotgun (WGS) entry which is preliminary data.</text>
</comment>
<gene>
    <name evidence="1" type="ORF">RhiirC2_638572</name>
</gene>
<organism evidence="1 2">
    <name type="scientific">Rhizophagus irregularis</name>
    <dbReference type="NCBI Taxonomy" id="588596"/>
    <lineage>
        <taxon>Eukaryota</taxon>
        <taxon>Fungi</taxon>
        <taxon>Fungi incertae sedis</taxon>
        <taxon>Mucoromycota</taxon>
        <taxon>Glomeromycotina</taxon>
        <taxon>Glomeromycetes</taxon>
        <taxon>Glomerales</taxon>
        <taxon>Glomeraceae</taxon>
        <taxon>Rhizophagus</taxon>
    </lineage>
</organism>
<feature type="non-terminal residue" evidence="1">
    <location>
        <position position="85"/>
    </location>
</feature>
<dbReference type="AlphaFoldDB" id="A0A2N1M698"/>
<evidence type="ECO:0000313" key="1">
    <source>
        <dbReference type="EMBL" id="PKK57149.1"/>
    </source>
</evidence>
<accession>A0A2N1M698</accession>
<dbReference type="EMBL" id="LLXL01004711">
    <property type="protein sequence ID" value="PKK57149.1"/>
    <property type="molecule type" value="Genomic_DNA"/>
</dbReference>
<sequence length="85" mass="9436">HKLGGIYIQFGNMPLSMRQRLKNHFLIGLIPFGAKFADFIKPFIQQMQILQNGIIMTNYNEDKVIISGGLGMCIADLPQGNDLAG</sequence>
<feature type="non-terminal residue" evidence="1">
    <location>
        <position position="1"/>
    </location>
</feature>
<evidence type="ECO:0000313" key="2">
    <source>
        <dbReference type="Proteomes" id="UP000233469"/>
    </source>
</evidence>